<dbReference type="PANTHER" id="PTHR14418:SF5">
    <property type="entry name" value="CONDENSIN COMPLEX SUBUNIT 3"/>
    <property type="match status" value="1"/>
</dbReference>
<dbReference type="GO" id="GO:0000796">
    <property type="term" value="C:condensin complex"/>
    <property type="evidence" value="ECO:0007669"/>
    <property type="project" value="InterPro"/>
</dbReference>
<keyword evidence="6" id="KW-0226">DNA condensation</keyword>
<evidence type="ECO:0000256" key="8">
    <source>
        <dbReference type="SAM" id="MobiDB-lite"/>
    </source>
</evidence>
<evidence type="ECO:0000256" key="2">
    <source>
        <dbReference type="ARBA" id="ARBA00006533"/>
    </source>
</evidence>
<dbReference type="PANTHER" id="PTHR14418">
    <property type="entry name" value="CONDENSIN COMPLEX SUBUNIT 3-RELATED"/>
    <property type="match status" value="1"/>
</dbReference>
<dbReference type="GO" id="GO:0000793">
    <property type="term" value="C:condensed chromosome"/>
    <property type="evidence" value="ECO:0007669"/>
    <property type="project" value="TreeGrafter"/>
</dbReference>
<dbReference type="GO" id="GO:0007076">
    <property type="term" value="P:mitotic chromosome condensation"/>
    <property type="evidence" value="ECO:0007669"/>
    <property type="project" value="InterPro"/>
</dbReference>
<accession>A0A1W0A114</accession>
<keyword evidence="5" id="KW-0498">Mitosis</keyword>
<evidence type="ECO:0000256" key="7">
    <source>
        <dbReference type="ARBA" id="ARBA00023306"/>
    </source>
</evidence>
<keyword evidence="11" id="KW-1185">Reference proteome</keyword>
<evidence type="ECO:0000256" key="1">
    <source>
        <dbReference type="ARBA" id="ARBA00004286"/>
    </source>
</evidence>
<gene>
    <name evidence="10" type="ORF">THRCLA_03755</name>
</gene>
<comment type="caution">
    <text evidence="10">The sequence shown here is derived from an EMBL/GenBank/DDBJ whole genome shotgun (WGS) entry which is preliminary data.</text>
</comment>
<keyword evidence="7" id="KW-0131">Cell cycle</keyword>
<dbReference type="AlphaFoldDB" id="A0A1W0A114"/>
<organism evidence="10 11">
    <name type="scientific">Thraustotheca clavata</name>
    <dbReference type="NCBI Taxonomy" id="74557"/>
    <lineage>
        <taxon>Eukaryota</taxon>
        <taxon>Sar</taxon>
        <taxon>Stramenopiles</taxon>
        <taxon>Oomycota</taxon>
        <taxon>Saprolegniomycetes</taxon>
        <taxon>Saprolegniales</taxon>
        <taxon>Achlyaceae</taxon>
        <taxon>Thraustotheca</taxon>
    </lineage>
</organism>
<comment type="subcellular location">
    <subcellularLocation>
        <location evidence="1">Chromosome</location>
    </subcellularLocation>
</comment>
<dbReference type="InterPro" id="IPR025977">
    <property type="entry name" value="Cnd3_C"/>
</dbReference>
<dbReference type="GO" id="GO:0051301">
    <property type="term" value="P:cell division"/>
    <property type="evidence" value="ECO:0007669"/>
    <property type="project" value="UniProtKB-KW"/>
</dbReference>
<sequence>MAEPMDLRAEVHDVLKAIMSADTSEDDAGFQRTKYIQELQSLYDQNNQGSFLEVLKLSLVKPFLDDRRGRVALDIDRLLENVAAIKYSSDDLQEMLSYTLRGAQAGDNRVRFRCTQMTAFLLNHAPSIPEDIRDELLEIMLERARDKIVAIRVQSIYALKHLQEEKEDDPATSAILRLAVTDPSKDIRVAAVENVAVQESTIGDLLIRIRDICSEVRVAIFNKLAMVEKFDLFSPADRIHLVDQGMHDRDEAAASACQTMVLSWLRQCNGSLVLLFQSMNVDKASKACSELCQWLLKEHADLINVPNIKDKALLGEDLSFVESFIWKEQCIFYQATSDEALEILLPGIPAYCDLLRHIHNSYQDAEDQNDKDRLLLVGQHVLMLGQALDFQDEVGRRQLILLLLDCFGNSTFESVWIGDAVKLLAIICRTTESEFIQYMTETISDLYDNMQEMPTISPSKRAELTTRLDAIDEKLENSKLPTEQYDALHAEAIALEKELEEPKTLLWLRCLELTAKLLQLTRQSLRNATIAGVLHMILPAVDSDIPALREKGLECLGLYSLLDRVAKMASQHSIVFWRVLNADDEDGDAKRVCIDFLMDFFAAYPNFEVPPCIEDGETVTSSLILDGLSSYFCLDQTNLDDWDLPTQTVVVRGFCKLFLLKRITDLEKLQSLLELYFHPFLKKMVHSNRHGFCSETLQVLSVFYPTFARKNCQLIQDACHHVLSRALYGVSSVPFEEAAAYLLQLLSHPQTEGNQCKINHHNRVSEWCCIEMLALEELTSGGITKKVKKELLHQWWTLLQNLDWSIKPITTEHEEGEDEDKLIKKEPNKAIKEPSEKVDEDNAENTTSAVEEPSEDVQTANPPNETSLLFVLFEEVASLMPENTKFKAKMKQQFGENFICPLSDETSEWIMNAVTKRKEVLSKGEYKSSLKKTSHKIKKDDDDMSEESEEEEIPTKVVAREKTTRQSKSAATVKLQVQATDAEVGQIEDEVVQIDDSDDDDEAEAEEM</sequence>
<evidence type="ECO:0000259" key="9">
    <source>
        <dbReference type="Pfam" id="PF12719"/>
    </source>
</evidence>
<dbReference type="InterPro" id="IPR011989">
    <property type="entry name" value="ARM-like"/>
</dbReference>
<feature type="region of interest" description="Disordered" evidence="8">
    <location>
        <begin position="931"/>
        <end position="969"/>
    </location>
</feature>
<evidence type="ECO:0000256" key="4">
    <source>
        <dbReference type="ARBA" id="ARBA00022618"/>
    </source>
</evidence>
<dbReference type="InterPro" id="IPR016024">
    <property type="entry name" value="ARM-type_fold"/>
</dbReference>
<name>A0A1W0A114_9STRA</name>
<dbReference type="STRING" id="74557.A0A1W0A114"/>
<evidence type="ECO:0000313" key="10">
    <source>
        <dbReference type="EMBL" id="OQS03964.1"/>
    </source>
</evidence>
<dbReference type="OrthoDB" id="27187at2759"/>
<evidence type="ECO:0000256" key="5">
    <source>
        <dbReference type="ARBA" id="ARBA00022776"/>
    </source>
</evidence>
<feature type="domain" description="Nuclear condensin complex subunit 3 C-terminal" evidence="9">
    <location>
        <begin position="509"/>
        <end position="747"/>
    </location>
</feature>
<feature type="compositionally biased region" description="Basic and acidic residues" evidence="8">
    <location>
        <begin position="821"/>
        <end position="837"/>
    </location>
</feature>
<feature type="compositionally biased region" description="Acidic residues" evidence="8">
    <location>
        <begin position="942"/>
        <end position="952"/>
    </location>
</feature>
<dbReference type="Pfam" id="PF12719">
    <property type="entry name" value="Cnd3"/>
    <property type="match status" value="1"/>
</dbReference>
<feature type="region of interest" description="Disordered" evidence="8">
    <location>
        <begin position="986"/>
        <end position="1008"/>
    </location>
</feature>
<comment type="similarity">
    <text evidence="2">Belongs to the CND3 (condensin subunit 3) family.</text>
</comment>
<keyword evidence="4" id="KW-0132">Cell division</keyword>
<dbReference type="SUPFAM" id="SSF48371">
    <property type="entry name" value="ARM repeat"/>
    <property type="match status" value="1"/>
</dbReference>
<reference evidence="10 11" key="1">
    <citation type="journal article" date="2014" name="Genome Biol. Evol.">
        <title>The secreted proteins of Achlya hypogyna and Thraustotheca clavata identify the ancestral oomycete secretome and reveal gene acquisitions by horizontal gene transfer.</title>
        <authorList>
            <person name="Misner I."/>
            <person name="Blouin N."/>
            <person name="Leonard G."/>
            <person name="Richards T.A."/>
            <person name="Lane C.E."/>
        </authorList>
    </citation>
    <scope>NUCLEOTIDE SEQUENCE [LARGE SCALE GENOMIC DNA]</scope>
    <source>
        <strain evidence="10 11">ATCC 34112</strain>
    </source>
</reference>
<evidence type="ECO:0000313" key="11">
    <source>
        <dbReference type="Proteomes" id="UP000243217"/>
    </source>
</evidence>
<dbReference type="EMBL" id="JNBS01000707">
    <property type="protein sequence ID" value="OQS03964.1"/>
    <property type="molecule type" value="Genomic_DNA"/>
</dbReference>
<dbReference type="InterPro" id="IPR027165">
    <property type="entry name" value="CND3"/>
</dbReference>
<evidence type="ECO:0000256" key="6">
    <source>
        <dbReference type="ARBA" id="ARBA00023067"/>
    </source>
</evidence>
<dbReference type="Proteomes" id="UP000243217">
    <property type="component" value="Unassembled WGS sequence"/>
</dbReference>
<proteinExistence type="inferred from homology"/>
<evidence type="ECO:0000256" key="3">
    <source>
        <dbReference type="ARBA" id="ARBA00022454"/>
    </source>
</evidence>
<keyword evidence="3" id="KW-0158">Chromosome</keyword>
<feature type="region of interest" description="Disordered" evidence="8">
    <location>
        <begin position="811"/>
        <end position="863"/>
    </location>
</feature>
<protein>
    <submittedName>
        <fullName evidence="10">Condensin complex subunit 3</fullName>
    </submittedName>
</protein>
<dbReference type="Gene3D" id="1.25.10.10">
    <property type="entry name" value="Leucine-rich Repeat Variant"/>
    <property type="match status" value="1"/>
</dbReference>